<keyword evidence="1" id="KW-0812">Transmembrane</keyword>
<dbReference type="EMBL" id="PVYX01000002">
    <property type="protein sequence ID" value="PRX55041.1"/>
    <property type="molecule type" value="Genomic_DNA"/>
</dbReference>
<evidence type="ECO:0000256" key="1">
    <source>
        <dbReference type="SAM" id="Phobius"/>
    </source>
</evidence>
<gene>
    <name evidence="3" type="ORF">CLV81_3447</name>
</gene>
<organism evidence="3 4">
    <name type="scientific">Flagellimonas meridianipacifica</name>
    <dbReference type="NCBI Taxonomy" id="1080225"/>
    <lineage>
        <taxon>Bacteria</taxon>
        <taxon>Pseudomonadati</taxon>
        <taxon>Bacteroidota</taxon>
        <taxon>Flavobacteriia</taxon>
        <taxon>Flavobacteriales</taxon>
        <taxon>Flavobacteriaceae</taxon>
        <taxon>Flagellimonas</taxon>
    </lineage>
</organism>
<proteinExistence type="predicted"/>
<dbReference type="InterPro" id="IPR010559">
    <property type="entry name" value="Sig_transdc_His_kin_internal"/>
</dbReference>
<evidence type="ECO:0000259" key="2">
    <source>
        <dbReference type="Pfam" id="PF06580"/>
    </source>
</evidence>
<evidence type="ECO:0000313" key="4">
    <source>
        <dbReference type="Proteomes" id="UP000237640"/>
    </source>
</evidence>
<keyword evidence="3" id="KW-0808">Transferase</keyword>
<dbReference type="PANTHER" id="PTHR34220:SF7">
    <property type="entry name" value="SENSOR HISTIDINE KINASE YPDA"/>
    <property type="match status" value="1"/>
</dbReference>
<keyword evidence="1" id="KW-0472">Membrane</keyword>
<dbReference type="GO" id="GO:0016020">
    <property type="term" value="C:membrane"/>
    <property type="evidence" value="ECO:0007669"/>
    <property type="project" value="InterPro"/>
</dbReference>
<dbReference type="RefSeq" id="WP_146129932.1">
    <property type="nucleotide sequence ID" value="NZ_PVYX01000002.1"/>
</dbReference>
<protein>
    <submittedName>
        <fullName evidence="3">Histidine kinase</fullName>
    </submittedName>
</protein>
<feature type="transmembrane region" description="Helical" evidence="1">
    <location>
        <begin position="50"/>
        <end position="69"/>
    </location>
</feature>
<dbReference type="OrthoDB" id="9809908at2"/>
<dbReference type="PANTHER" id="PTHR34220">
    <property type="entry name" value="SENSOR HISTIDINE KINASE YPDA"/>
    <property type="match status" value="1"/>
</dbReference>
<dbReference type="InterPro" id="IPR050640">
    <property type="entry name" value="Bact_2-comp_sensor_kinase"/>
</dbReference>
<dbReference type="Gene3D" id="3.30.565.10">
    <property type="entry name" value="Histidine kinase-like ATPase, C-terminal domain"/>
    <property type="match status" value="1"/>
</dbReference>
<keyword evidence="1" id="KW-1133">Transmembrane helix</keyword>
<name>A0A2T0MC18_9FLAO</name>
<keyword evidence="3" id="KW-0418">Kinase</keyword>
<sequence length="369" mass="42956">MLEKIKSVFVRYKLYHLVFWFLYHYFWWALQSGAVEAVNNIFFSQYSTKFAFYVVMQALGVYFNLYYLIPRFLQRGKYLIYIPALLLTILLTSSGIIGGYYVNASIVGVPFQELFKVAPTEFFQLFKNNALPSTLASMTLAMSIKLTKNWISSEKRRNEVEKENLKTELKFLRSQYNPHFLFNTINSIFVLIHKNQDMASDSLAKFSELLRYQLYECNEPEISLSQELNYLKNHIELETLRQELSNLDLQTELDSSNTQGLKIAPFLLMPFVENAFKHVSHHTDSRNWIHISSHTTNNRLQLKVSNSKPKLSVTKTPESSGLGLTNVRRRLELLYPNSHKLEVLKTNTTYKASLEITLKQEVLEKTNIA</sequence>
<dbReference type="AlphaFoldDB" id="A0A2T0MC18"/>
<comment type="caution">
    <text evidence="3">The sequence shown here is derived from an EMBL/GenBank/DDBJ whole genome shotgun (WGS) entry which is preliminary data.</text>
</comment>
<dbReference type="SUPFAM" id="SSF55874">
    <property type="entry name" value="ATPase domain of HSP90 chaperone/DNA topoisomerase II/histidine kinase"/>
    <property type="match status" value="1"/>
</dbReference>
<feature type="transmembrane region" description="Helical" evidence="1">
    <location>
        <begin position="78"/>
        <end position="102"/>
    </location>
</feature>
<feature type="domain" description="Signal transduction histidine kinase internal region" evidence="2">
    <location>
        <begin position="167"/>
        <end position="242"/>
    </location>
</feature>
<accession>A0A2T0MC18</accession>
<keyword evidence="4" id="KW-1185">Reference proteome</keyword>
<dbReference type="InterPro" id="IPR036890">
    <property type="entry name" value="HATPase_C_sf"/>
</dbReference>
<feature type="transmembrane region" description="Helical" evidence="1">
    <location>
        <begin position="12"/>
        <end position="30"/>
    </location>
</feature>
<dbReference type="GO" id="GO:0000155">
    <property type="term" value="F:phosphorelay sensor kinase activity"/>
    <property type="evidence" value="ECO:0007669"/>
    <property type="project" value="InterPro"/>
</dbReference>
<evidence type="ECO:0000313" key="3">
    <source>
        <dbReference type="EMBL" id="PRX55041.1"/>
    </source>
</evidence>
<dbReference type="Proteomes" id="UP000237640">
    <property type="component" value="Unassembled WGS sequence"/>
</dbReference>
<dbReference type="Pfam" id="PF06580">
    <property type="entry name" value="His_kinase"/>
    <property type="match status" value="1"/>
</dbReference>
<reference evidence="3 4" key="1">
    <citation type="submission" date="2018-03" db="EMBL/GenBank/DDBJ databases">
        <title>Genomic Encyclopedia of Archaeal and Bacterial Type Strains, Phase II (KMG-II): from individual species to whole genera.</title>
        <authorList>
            <person name="Goeker M."/>
        </authorList>
    </citation>
    <scope>NUCLEOTIDE SEQUENCE [LARGE SCALE GENOMIC DNA]</scope>
    <source>
        <strain evidence="3 4">DSM 25027</strain>
    </source>
</reference>